<name>A0A4Y2IXL0_ARAVE</name>
<dbReference type="AlphaFoldDB" id="A0A4Y2IXL0"/>
<protein>
    <submittedName>
        <fullName evidence="1">Uncharacterized protein</fullName>
    </submittedName>
</protein>
<accession>A0A4Y2IXL0</accession>
<keyword evidence="2" id="KW-1185">Reference proteome</keyword>
<dbReference type="EMBL" id="BGPR01002956">
    <property type="protein sequence ID" value="GBM81632.1"/>
    <property type="molecule type" value="Genomic_DNA"/>
</dbReference>
<organism evidence="1 2">
    <name type="scientific">Araneus ventricosus</name>
    <name type="common">Orbweaver spider</name>
    <name type="synonym">Epeira ventricosa</name>
    <dbReference type="NCBI Taxonomy" id="182803"/>
    <lineage>
        <taxon>Eukaryota</taxon>
        <taxon>Metazoa</taxon>
        <taxon>Ecdysozoa</taxon>
        <taxon>Arthropoda</taxon>
        <taxon>Chelicerata</taxon>
        <taxon>Arachnida</taxon>
        <taxon>Araneae</taxon>
        <taxon>Araneomorphae</taxon>
        <taxon>Entelegynae</taxon>
        <taxon>Araneoidea</taxon>
        <taxon>Araneidae</taxon>
        <taxon>Araneus</taxon>
    </lineage>
</organism>
<gene>
    <name evidence="1" type="ORF">AVEN_82358_1</name>
</gene>
<dbReference type="Proteomes" id="UP000499080">
    <property type="component" value="Unassembled WGS sequence"/>
</dbReference>
<evidence type="ECO:0000313" key="1">
    <source>
        <dbReference type="EMBL" id="GBM81632.1"/>
    </source>
</evidence>
<comment type="caution">
    <text evidence="1">The sequence shown here is derived from an EMBL/GenBank/DDBJ whole genome shotgun (WGS) entry which is preliminary data.</text>
</comment>
<sequence>MIHSLLVVLTAERATYTKKCIPSLITEHGGLRFCQGVCFGVSVVESTEVKSRKSVPYCNKILVWDGKGSASLEGFGVTPTFPEIPGMR</sequence>
<proteinExistence type="predicted"/>
<evidence type="ECO:0000313" key="2">
    <source>
        <dbReference type="Proteomes" id="UP000499080"/>
    </source>
</evidence>
<reference evidence="1 2" key="1">
    <citation type="journal article" date="2019" name="Sci. Rep.">
        <title>Orb-weaving spider Araneus ventricosus genome elucidates the spidroin gene catalogue.</title>
        <authorList>
            <person name="Kono N."/>
            <person name="Nakamura H."/>
            <person name="Ohtoshi R."/>
            <person name="Moran D.A.P."/>
            <person name="Shinohara A."/>
            <person name="Yoshida Y."/>
            <person name="Fujiwara M."/>
            <person name="Mori M."/>
            <person name="Tomita M."/>
            <person name="Arakawa K."/>
        </authorList>
    </citation>
    <scope>NUCLEOTIDE SEQUENCE [LARGE SCALE GENOMIC DNA]</scope>
</reference>